<gene>
    <name evidence="10" type="ORF">Tco025E_10167</name>
</gene>
<dbReference type="EMBL" id="MKKU01001519">
    <property type="protein sequence ID" value="RNE95120.1"/>
    <property type="molecule type" value="Genomic_DNA"/>
</dbReference>
<feature type="non-terminal residue" evidence="10">
    <location>
        <position position="1"/>
    </location>
</feature>
<dbReference type="AlphaFoldDB" id="A0A422MPK0"/>
<comment type="catalytic activity">
    <reaction evidence="5">
        <text>succinate + NAD(+) = fumarate + NADH + H(+)</text>
        <dbReference type="Rhea" id="RHEA:18281"/>
        <dbReference type="ChEBI" id="CHEBI:15378"/>
        <dbReference type="ChEBI" id="CHEBI:29806"/>
        <dbReference type="ChEBI" id="CHEBI:30031"/>
        <dbReference type="ChEBI" id="CHEBI:57540"/>
        <dbReference type="ChEBI" id="CHEBI:57945"/>
        <dbReference type="EC" id="1.3.1.6"/>
    </reaction>
</comment>
<dbReference type="Gene3D" id="3.90.700.10">
    <property type="entry name" value="Succinate dehydrogenase/fumarate reductase flavoprotein, catalytic domain"/>
    <property type="match status" value="1"/>
</dbReference>
<keyword evidence="11" id="KW-1185">Reference proteome</keyword>
<dbReference type="InterPro" id="IPR001433">
    <property type="entry name" value="OxRdtase_FAD/NAD-bd"/>
</dbReference>
<organism evidence="10 11">
    <name type="scientific">Trypanosoma conorhini</name>
    <dbReference type="NCBI Taxonomy" id="83891"/>
    <lineage>
        <taxon>Eukaryota</taxon>
        <taxon>Discoba</taxon>
        <taxon>Euglenozoa</taxon>
        <taxon>Kinetoplastea</taxon>
        <taxon>Metakinetoplastina</taxon>
        <taxon>Trypanosomatida</taxon>
        <taxon>Trypanosomatidae</taxon>
        <taxon>Trypanosoma</taxon>
    </lineage>
</organism>
<dbReference type="Proteomes" id="UP000284403">
    <property type="component" value="Unassembled WGS sequence"/>
</dbReference>
<protein>
    <recommendedName>
        <fullName evidence="6">fumarate reductase (NADH)</fullName>
        <ecNumber evidence="6">1.3.1.6</ecNumber>
    </recommendedName>
    <alternativeName>
        <fullName evidence="7">NADH-dependent fumarate reductase</fullName>
    </alternativeName>
</protein>
<dbReference type="PANTHER" id="PTHR43400">
    <property type="entry name" value="FUMARATE REDUCTASE"/>
    <property type="match status" value="1"/>
</dbReference>
<dbReference type="SUPFAM" id="SSF51905">
    <property type="entry name" value="FAD/NAD(P)-binding domain"/>
    <property type="match status" value="1"/>
</dbReference>
<dbReference type="GO" id="GO:0016156">
    <property type="term" value="F:fumarate reductase (NADH) activity"/>
    <property type="evidence" value="ECO:0007669"/>
    <property type="project" value="UniProtKB-EC"/>
</dbReference>
<dbReference type="InterPro" id="IPR036188">
    <property type="entry name" value="FAD/NAD-bd_sf"/>
</dbReference>
<dbReference type="OrthoDB" id="10252157at2759"/>
<dbReference type="GeneID" id="40323778"/>
<dbReference type="PANTHER" id="PTHR43400:SF7">
    <property type="entry name" value="FAD-DEPENDENT OXIDOREDUCTASE 2 FAD BINDING DOMAIN-CONTAINING PROTEIN"/>
    <property type="match status" value="1"/>
</dbReference>
<comment type="cofactor">
    <cofactor evidence="1">
        <name>FAD</name>
        <dbReference type="ChEBI" id="CHEBI:57692"/>
    </cofactor>
</comment>
<name>A0A422MPK0_9TRYP</name>
<evidence type="ECO:0000256" key="1">
    <source>
        <dbReference type="ARBA" id="ARBA00001974"/>
    </source>
</evidence>
<dbReference type="Gene3D" id="2.40.30.10">
    <property type="entry name" value="Translation factors"/>
    <property type="match status" value="1"/>
</dbReference>
<evidence type="ECO:0000256" key="2">
    <source>
        <dbReference type="ARBA" id="ARBA00022630"/>
    </source>
</evidence>
<comment type="caution">
    <text evidence="10">The sequence shown here is derived from an EMBL/GenBank/DDBJ whole genome shotgun (WGS) entry which is preliminary data.</text>
</comment>
<feature type="domain" description="Oxidoreductase FAD/NAD(P)-binding" evidence="8">
    <location>
        <begin position="431"/>
        <end position="526"/>
    </location>
</feature>
<evidence type="ECO:0000256" key="6">
    <source>
        <dbReference type="ARBA" id="ARBA00067004"/>
    </source>
</evidence>
<dbReference type="InterPro" id="IPR017938">
    <property type="entry name" value="Riboflavin_synthase-like_b-brl"/>
</dbReference>
<accession>A0A422MPK0</accession>
<evidence type="ECO:0000256" key="3">
    <source>
        <dbReference type="ARBA" id="ARBA00022827"/>
    </source>
</evidence>
<keyword evidence="4 10" id="KW-0560">Oxidoreductase</keyword>
<evidence type="ECO:0000256" key="5">
    <source>
        <dbReference type="ARBA" id="ARBA00050832"/>
    </source>
</evidence>
<dbReference type="InterPro" id="IPR027477">
    <property type="entry name" value="Succ_DH/fumarate_Rdtase_cat_sf"/>
</dbReference>
<dbReference type="SUPFAM" id="SSF63380">
    <property type="entry name" value="Riboflavin synthase domain-like"/>
    <property type="match status" value="1"/>
</dbReference>
<dbReference type="Pfam" id="PF00890">
    <property type="entry name" value="FAD_binding_2"/>
    <property type="match status" value="1"/>
</dbReference>
<dbReference type="CDD" id="cd06183">
    <property type="entry name" value="cyt_b5_reduct_like"/>
    <property type="match status" value="1"/>
</dbReference>
<evidence type="ECO:0000313" key="11">
    <source>
        <dbReference type="Proteomes" id="UP000284403"/>
    </source>
</evidence>
<dbReference type="RefSeq" id="XP_029222936.1">
    <property type="nucleotide sequence ID" value="XM_029376952.1"/>
</dbReference>
<dbReference type="FunFam" id="3.90.700.10:FF:000007">
    <property type="entry name" value="NADH-dependent fumarate reductase"/>
    <property type="match status" value="1"/>
</dbReference>
<keyword evidence="3" id="KW-0274">FAD</keyword>
<dbReference type="InterPro" id="IPR050315">
    <property type="entry name" value="FAD-oxidoreductase_2"/>
</dbReference>
<reference evidence="10 11" key="1">
    <citation type="journal article" date="2018" name="BMC Genomics">
        <title>Genomic comparison of Trypanosoma conorhini and Trypanosoma rangeli to Trypanosoma cruzi strains of high and low virulence.</title>
        <authorList>
            <person name="Bradwell K.R."/>
            <person name="Koparde V.N."/>
            <person name="Matveyev A.V."/>
            <person name="Serrano M.G."/>
            <person name="Alves J.M."/>
            <person name="Parikh H."/>
            <person name="Huang B."/>
            <person name="Lee V."/>
            <person name="Espinosa-Alvarez O."/>
            <person name="Ortiz P.A."/>
            <person name="Costa-Martins A.G."/>
            <person name="Teixeira M.M."/>
            <person name="Buck G.A."/>
        </authorList>
    </citation>
    <scope>NUCLEOTIDE SEQUENCE [LARGE SCALE GENOMIC DNA]</scope>
    <source>
        <strain evidence="10 11">025E</strain>
    </source>
</reference>
<dbReference type="InterPro" id="IPR003953">
    <property type="entry name" value="FAD-dep_OxRdtase_2_FAD-bd"/>
</dbReference>
<evidence type="ECO:0000259" key="9">
    <source>
        <dbReference type="Pfam" id="PF00890"/>
    </source>
</evidence>
<sequence>EIVQADGAKSKILADAVILTTGGFSNDKTSDSLLREFAPQLSGFPTTNGPWATGDGVKLARRLGATLVDMDKVQLHPTGLIDPKDPASATKYLGPEALRGSGGVLLNKRGERFVNELDLRSAVSKAIMDQGDEYPGSNGSTFAFCVLNDAAVKLFGVNAHAFYWKRVGLFVKVNTLEELAELIKCPAENVRSTLEAYEELSKTSRQCPKTRKSVYPCVVGPQGPFYVAFVTPSVHYTMGGCLISPAAEIQMEGSDSSFFGHRRPILGLFGAGEVTGGVHGRNRLGGNSLLECVVFGRIAGDRAAHAVSRNATSLWHDKWTRLTLRSSQADENGFVWLQFSLPGSLQMSGLAPLQGMALRARGGDKRVEAFTPFTLPDDVGVIGIVLNPWLAGNGSSWLSTLQLGDAVEATAAEPVDSRYTTLLKASNKVVIATSRGLAPMLQILRAATERPNDAANVQLIYLADRASAIPHREGLEALAKAFPRRFRCTFVLQHPPARWAGGVDYVDEIATSVFPDPALGIFLCGATEETRSIKASLLALGHSADRIATVA</sequence>
<proteinExistence type="predicted"/>
<keyword evidence="2" id="KW-0285">Flavoprotein</keyword>
<evidence type="ECO:0000256" key="7">
    <source>
        <dbReference type="ARBA" id="ARBA00077246"/>
    </source>
</evidence>
<dbReference type="InterPro" id="IPR039261">
    <property type="entry name" value="FNR_nucleotide-bd"/>
</dbReference>
<evidence type="ECO:0000313" key="10">
    <source>
        <dbReference type="EMBL" id="RNE95120.1"/>
    </source>
</evidence>
<dbReference type="Pfam" id="PF00175">
    <property type="entry name" value="NAD_binding_1"/>
    <property type="match status" value="1"/>
</dbReference>
<feature type="domain" description="FAD-dependent oxidoreductase 2 FAD-binding" evidence="9">
    <location>
        <begin position="5"/>
        <end position="289"/>
    </location>
</feature>
<dbReference type="EC" id="1.3.1.6" evidence="6"/>
<dbReference type="Gene3D" id="3.40.50.80">
    <property type="entry name" value="Nucleotide-binding domain of ferredoxin-NADP reductase (FNR) module"/>
    <property type="match status" value="1"/>
</dbReference>
<dbReference type="Gene3D" id="3.50.50.60">
    <property type="entry name" value="FAD/NAD(P)-binding domain"/>
    <property type="match status" value="2"/>
</dbReference>
<evidence type="ECO:0000259" key="8">
    <source>
        <dbReference type="Pfam" id="PF00175"/>
    </source>
</evidence>
<dbReference type="SUPFAM" id="SSF56425">
    <property type="entry name" value="Succinate dehydrogenase/fumarate reductase flavoprotein, catalytic domain"/>
    <property type="match status" value="1"/>
</dbReference>
<evidence type="ECO:0000256" key="4">
    <source>
        <dbReference type="ARBA" id="ARBA00023002"/>
    </source>
</evidence>
<dbReference type="SUPFAM" id="SSF52343">
    <property type="entry name" value="Ferredoxin reductase-like, C-terminal NADP-linked domain"/>
    <property type="match status" value="1"/>
</dbReference>